<proteinExistence type="predicted"/>
<dbReference type="GO" id="GO:0005886">
    <property type="term" value="C:plasma membrane"/>
    <property type="evidence" value="ECO:0007669"/>
    <property type="project" value="UniProtKB-SubCell"/>
</dbReference>
<keyword evidence="2" id="KW-1003">Cell membrane</keyword>
<evidence type="ECO:0000256" key="5">
    <source>
        <dbReference type="ARBA" id="ARBA00023136"/>
    </source>
</evidence>
<dbReference type="Proteomes" id="UP000076482">
    <property type="component" value="Unassembled WGS sequence"/>
</dbReference>
<dbReference type="PANTHER" id="PTHR35007">
    <property type="entry name" value="INTEGRAL MEMBRANE PROTEIN-RELATED"/>
    <property type="match status" value="1"/>
</dbReference>
<evidence type="ECO:0000256" key="6">
    <source>
        <dbReference type="SAM" id="Phobius"/>
    </source>
</evidence>
<dbReference type="RefSeq" id="WP_063259815.1">
    <property type="nucleotide sequence ID" value="NZ_LJKE01000015.1"/>
</dbReference>
<evidence type="ECO:0000313" key="9">
    <source>
        <dbReference type="Proteomes" id="UP000076482"/>
    </source>
</evidence>
<keyword evidence="3 6" id="KW-0812">Transmembrane</keyword>
<feature type="transmembrane region" description="Helical" evidence="6">
    <location>
        <begin position="141"/>
        <end position="158"/>
    </location>
</feature>
<dbReference type="PATRIC" id="fig|1396.535.peg.4347"/>
<feature type="transmembrane region" description="Helical" evidence="6">
    <location>
        <begin position="285"/>
        <end position="311"/>
    </location>
</feature>
<comment type="subcellular location">
    <subcellularLocation>
        <location evidence="1">Cell membrane</location>
        <topology evidence="1">Multi-pass membrane protein</topology>
    </subcellularLocation>
</comment>
<evidence type="ECO:0000256" key="1">
    <source>
        <dbReference type="ARBA" id="ARBA00004651"/>
    </source>
</evidence>
<gene>
    <name evidence="8" type="ORF">B4088_0595</name>
</gene>
<organism evidence="8 9">
    <name type="scientific">Bacillus cereus</name>
    <dbReference type="NCBI Taxonomy" id="1396"/>
    <lineage>
        <taxon>Bacteria</taxon>
        <taxon>Bacillati</taxon>
        <taxon>Bacillota</taxon>
        <taxon>Bacilli</taxon>
        <taxon>Bacillales</taxon>
        <taxon>Bacillaceae</taxon>
        <taxon>Bacillus</taxon>
        <taxon>Bacillus cereus group</taxon>
    </lineage>
</organism>
<dbReference type="AlphaFoldDB" id="A0A161TAG2"/>
<comment type="caution">
    <text evidence="8">The sequence shown here is derived from an EMBL/GenBank/DDBJ whole genome shotgun (WGS) entry which is preliminary data.</text>
</comment>
<feature type="domain" description="Type II secretion system protein GspF" evidence="7">
    <location>
        <begin position="178"/>
        <end position="302"/>
    </location>
</feature>
<protein>
    <submittedName>
        <fullName evidence="8">Type II secretion system protein</fullName>
    </submittedName>
</protein>
<dbReference type="EMBL" id="LJKE01000015">
    <property type="protein sequence ID" value="KZD72134.1"/>
    <property type="molecule type" value="Genomic_DNA"/>
</dbReference>
<evidence type="ECO:0000256" key="4">
    <source>
        <dbReference type="ARBA" id="ARBA00022989"/>
    </source>
</evidence>
<keyword evidence="4 6" id="KW-1133">Transmembrane helix</keyword>
<name>A0A161TAG2_BACCE</name>
<evidence type="ECO:0000313" key="8">
    <source>
        <dbReference type="EMBL" id="KZD72134.1"/>
    </source>
</evidence>
<sequence>MNAYDGIVSFLTSIPLSGWILAILAVGIVYLLFLLFFTPSSEYVRNRLKEMEVFSTGSEREKQMQRSLTDRIVIMTREYIKHQLNKNNKNSNLSALQIKIVQSGLDTDPLMHLTHKFLYALGFGGLGLIANFTPLSDKLPMIPIFIGLAILGFFVPDIRMNDAIKKRQLILLRDLPDFLDLLASTQPASNNFEDALTRVCQKLSNEITKEFQTALDEINTGARTRKALDDLALRCNIEEMNRFVSSINHAQASGVGLEKTLKQQAYGMRKTKRQLAEIKAEKSKVLLVLPTIFLLVVCIILIAGPSILAMIDPASAM</sequence>
<dbReference type="InterPro" id="IPR018076">
    <property type="entry name" value="T2SS_GspF_dom"/>
</dbReference>
<dbReference type="PANTHER" id="PTHR35007:SF2">
    <property type="entry name" value="PILUS ASSEMBLE PROTEIN"/>
    <property type="match status" value="1"/>
</dbReference>
<accession>A0A161TAG2</accession>
<evidence type="ECO:0000256" key="3">
    <source>
        <dbReference type="ARBA" id="ARBA00022692"/>
    </source>
</evidence>
<reference evidence="8 9" key="1">
    <citation type="submission" date="2015-09" db="EMBL/GenBank/DDBJ databases">
        <title>Bacillus cereus food isolates.</title>
        <authorList>
            <person name="Boekhorst J."/>
        </authorList>
    </citation>
    <scope>NUCLEOTIDE SEQUENCE [LARGE SCALE GENOMIC DNA]</scope>
    <source>
        <strain evidence="8 9">B4088</strain>
    </source>
</reference>
<feature type="transmembrane region" description="Helical" evidence="6">
    <location>
        <begin position="117"/>
        <end position="135"/>
    </location>
</feature>
<evidence type="ECO:0000256" key="2">
    <source>
        <dbReference type="ARBA" id="ARBA00022475"/>
    </source>
</evidence>
<feature type="transmembrane region" description="Helical" evidence="6">
    <location>
        <begin position="16"/>
        <end position="37"/>
    </location>
</feature>
<dbReference type="Pfam" id="PF00482">
    <property type="entry name" value="T2SSF"/>
    <property type="match status" value="1"/>
</dbReference>
<keyword evidence="5 6" id="KW-0472">Membrane</keyword>
<evidence type="ECO:0000259" key="7">
    <source>
        <dbReference type="Pfam" id="PF00482"/>
    </source>
</evidence>